<feature type="region of interest" description="Disordered" evidence="1">
    <location>
        <begin position="107"/>
        <end position="141"/>
    </location>
</feature>
<dbReference type="RefSeq" id="WP_169340805.1">
    <property type="nucleotide sequence ID" value="NZ_JABBZM010000017.1"/>
</dbReference>
<name>A0A848NX28_9RALS</name>
<dbReference type="EMBL" id="JABBZM010000017">
    <property type="protein sequence ID" value="NMV39861.1"/>
    <property type="molecule type" value="Genomic_DNA"/>
</dbReference>
<dbReference type="AlphaFoldDB" id="A0A848NX28"/>
<evidence type="ECO:0000313" key="2">
    <source>
        <dbReference type="EMBL" id="NMV39861.1"/>
    </source>
</evidence>
<accession>A0A848NX28</accession>
<sequence length="141" mass="15996">MQVNVTALRMRGVEKQKWMRWMGQVRGELVIGECRDTLNKCTTLVAELKNNDDPQRRRWLLFDCRLAWMKGGTIVLRGYERHVEWNQVATDYAQTWLVHVQAGGVESMRPPSADGSMMADLEPDGDDDVQRLHPVEAGGGG</sequence>
<proteinExistence type="predicted"/>
<reference evidence="2 3" key="1">
    <citation type="submission" date="2020-04" db="EMBL/GenBank/DDBJ databases">
        <title>Ralstonia insidiosa genome sequencing and assembly.</title>
        <authorList>
            <person name="Martins R.C.R."/>
            <person name="Perdigao-Neto L.V."/>
            <person name="Levin A.S.S."/>
            <person name="Costa S.F."/>
        </authorList>
    </citation>
    <scope>NUCLEOTIDE SEQUENCE [LARGE SCALE GENOMIC DNA]</scope>
    <source>
        <strain evidence="2 3">5047</strain>
    </source>
</reference>
<gene>
    <name evidence="2" type="ORF">HGR00_18280</name>
</gene>
<comment type="caution">
    <text evidence="2">The sequence shown here is derived from an EMBL/GenBank/DDBJ whole genome shotgun (WGS) entry which is preliminary data.</text>
</comment>
<organism evidence="2 3">
    <name type="scientific">Ralstonia insidiosa</name>
    <dbReference type="NCBI Taxonomy" id="190721"/>
    <lineage>
        <taxon>Bacteria</taxon>
        <taxon>Pseudomonadati</taxon>
        <taxon>Pseudomonadota</taxon>
        <taxon>Betaproteobacteria</taxon>
        <taxon>Burkholderiales</taxon>
        <taxon>Burkholderiaceae</taxon>
        <taxon>Ralstonia</taxon>
    </lineage>
</organism>
<protein>
    <submittedName>
        <fullName evidence="2">Uncharacterized protein</fullName>
    </submittedName>
</protein>
<evidence type="ECO:0000313" key="3">
    <source>
        <dbReference type="Proteomes" id="UP000575469"/>
    </source>
</evidence>
<evidence type="ECO:0000256" key="1">
    <source>
        <dbReference type="SAM" id="MobiDB-lite"/>
    </source>
</evidence>
<dbReference type="Proteomes" id="UP000575469">
    <property type="component" value="Unassembled WGS sequence"/>
</dbReference>